<dbReference type="GO" id="GO:0033499">
    <property type="term" value="P:galactose catabolic process via UDP-galactose, Leloir pathway"/>
    <property type="evidence" value="ECO:0007669"/>
    <property type="project" value="TreeGrafter"/>
</dbReference>
<dbReference type="EC" id="5.1.3.3" evidence="4"/>
<dbReference type="STRING" id="83683.B1745_02485"/>
<name>D4YSC6_9LACO</name>
<dbReference type="Proteomes" id="UP000004069">
    <property type="component" value="Unassembled WGS sequence"/>
</dbReference>
<dbReference type="SUPFAM" id="SSF74650">
    <property type="entry name" value="Galactose mutarotase-like"/>
    <property type="match status" value="1"/>
</dbReference>
<keyword evidence="3" id="KW-0119">Carbohydrate metabolism</keyword>
<dbReference type="PANTHER" id="PTHR10091:SF0">
    <property type="entry name" value="GALACTOSE MUTAROTASE"/>
    <property type="match status" value="1"/>
</dbReference>
<dbReference type="CDD" id="cd09019">
    <property type="entry name" value="galactose_mutarotase_like"/>
    <property type="match status" value="1"/>
</dbReference>
<protein>
    <submittedName>
        <fullName evidence="4">Aldose 1-epimerase</fullName>
        <ecNumber evidence="4">5.1.3.3</ecNumber>
    </submittedName>
</protein>
<gene>
    <name evidence="4" type="primary">galM</name>
    <name evidence="4" type="ORF">HMPREF0493_0404</name>
</gene>
<dbReference type="eggNOG" id="COG2017">
    <property type="taxonomic scope" value="Bacteria"/>
</dbReference>
<dbReference type="PANTHER" id="PTHR10091">
    <property type="entry name" value="ALDOSE-1-EPIMERASE"/>
    <property type="match status" value="1"/>
</dbReference>
<reference evidence="4 5" key="1">
    <citation type="submission" date="2010-04" db="EMBL/GenBank/DDBJ databases">
        <authorList>
            <person name="Muzny D."/>
            <person name="Qin X."/>
            <person name="Deng J."/>
            <person name="Jiang H."/>
            <person name="Liu Y."/>
            <person name="Qu J."/>
            <person name="Song X.-Z."/>
            <person name="Zhang L."/>
            <person name="Thornton R."/>
            <person name="Coyle M."/>
            <person name="Francisco L."/>
            <person name="Jackson L."/>
            <person name="Javaid M."/>
            <person name="Korchina V."/>
            <person name="Kovar C."/>
            <person name="Mata R."/>
            <person name="Mathew T."/>
            <person name="Ngo R."/>
            <person name="Nguyen L."/>
            <person name="Nguyen N."/>
            <person name="Okwuonu G."/>
            <person name="Ongeri F."/>
            <person name="Pham C."/>
            <person name="Simmons D."/>
            <person name="Wilczek-Boney K."/>
            <person name="Hale W."/>
            <person name="Jakkamsetti A."/>
            <person name="Pham P."/>
            <person name="Ruth R."/>
            <person name="San Lucas F."/>
            <person name="Warren J."/>
            <person name="Zhang J."/>
            <person name="Zhao Z."/>
            <person name="Zhou C."/>
            <person name="Zhu D."/>
            <person name="Lee S."/>
            <person name="Bess C."/>
            <person name="Blankenburg K."/>
            <person name="Forbes L."/>
            <person name="Fu Q."/>
            <person name="Gubbala S."/>
            <person name="Hirani K."/>
            <person name="Jayaseelan J.C."/>
            <person name="Lara F."/>
            <person name="Munidasa M."/>
            <person name="Palculict T."/>
            <person name="Patil S."/>
            <person name="Pu L.-L."/>
            <person name="Saada N."/>
            <person name="Tang L."/>
            <person name="Weissenberger G."/>
            <person name="Zhu Y."/>
            <person name="Hemphill L."/>
            <person name="Shang Y."/>
            <person name="Youmans B."/>
            <person name="Ayvaz T."/>
            <person name="Ross M."/>
            <person name="Santibanez J."/>
            <person name="Aqrawi P."/>
            <person name="Gross S."/>
            <person name="Joshi V."/>
            <person name="Fowler G."/>
            <person name="Nazareth L."/>
            <person name="Reid J."/>
            <person name="Worley K."/>
            <person name="Petrosino J."/>
            <person name="Highlander S."/>
            <person name="Gibbs R."/>
        </authorList>
    </citation>
    <scope>NUCLEOTIDE SEQUENCE [LARGE SCALE GENOMIC DNA]</scope>
    <source>
        <strain evidence="4 5">DSM 11664</strain>
    </source>
</reference>
<dbReference type="InterPro" id="IPR008183">
    <property type="entry name" value="Aldose_1/G6P_1-epimerase"/>
</dbReference>
<evidence type="ECO:0000313" key="4">
    <source>
        <dbReference type="EMBL" id="EFG55941.1"/>
    </source>
</evidence>
<organism evidence="4 5">
    <name type="scientific">Lactobacillus amylolyticus DSM 11664</name>
    <dbReference type="NCBI Taxonomy" id="585524"/>
    <lineage>
        <taxon>Bacteria</taxon>
        <taxon>Bacillati</taxon>
        <taxon>Bacillota</taxon>
        <taxon>Bacilli</taxon>
        <taxon>Lactobacillales</taxon>
        <taxon>Lactobacillaceae</taxon>
        <taxon>Lactobacillus</taxon>
    </lineage>
</organism>
<keyword evidence="5" id="KW-1185">Reference proteome</keyword>
<keyword evidence="2 4" id="KW-0413">Isomerase</keyword>
<dbReference type="GO" id="GO:0030246">
    <property type="term" value="F:carbohydrate binding"/>
    <property type="evidence" value="ECO:0007669"/>
    <property type="project" value="InterPro"/>
</dbReference>
<sequence length="331" mass="37041">MIKMKTSFNKYGVLAGHDLCEITLSNDHNMSVKILNYGATLEKVLLNGEDMILSLAKPEDYSKERNFLGGTVGRICGRLRLGQWRHGQQIWQLPVNDGKNHIHGGHGTDMEVWHFKLSATEQSARADLTYFDPDGHNGFFGNLRLHVVYELDNENNLRYEINCVSDQLTVFNPANHTYFNLGESAKELNLQMNADYYLPVGADGLPTSGMAKVAGTAFDFTKGKRVKEALDSDDEQIKLRNGLDHPFILNGNQPAVVLRGQKHTMTMTTNAPAVVIYTANHFNHQGLTAAYGAYDGITFEAQCPPASGTDLSEITLLPFEHYQRKICWNFE</sequence>
<proteinExistence type="inferred from homology"/>
<dbReference type="Gene3D" id="2.70.98.10">
    <property type="match status" value="1"/>
</dbReference>
<dbReference type="InterPro" id="IPR014718">
    <property type="entry name" value="GH-type_carb-bd"/>
</dbReference>
<evidence type="ECO:0000256" key="2">
    <source>
        <dbReference type="ARBA" id="ARBA00023235"/>
    </source>
</evidence>
<evidence type="ECO:0000313" key="5">
    <source>
        <dbReference type="Proteomes" id="UP000004069"/>
    </source>
</evidence>
<accession>D4YSC6</accession>
<dbReference type="Pfam" id="PF01263">
    <property type="entry name" value="Aldose_epim"/>
    <property type="match status" value="1"/>
</dbReference>
<evidence type="ECO:0000256" key="1">
    <source>
        <dbReference type="ARBA" id="ARBA00006206"/>
    </source>
</evidence>
<dbReference type="InterPro" id="IPR047215">
    <property type="entry name" value="Galactose_mutarotase-like"/>
</dbReference>
<dbReference type="GO" id="GO:0004034">
    <property type="term" value="F:aldose 1-epimerase activity"/>
    <property type="evidence" value="ECO:0007669"/>
    <property type="project" value="UniProtKB-EC"/>
</dbReference>
<dbReference type="GO" id="GO:0006006">
    <property type="term" value="P:glucose metabolic process"/>
    <property type="evidence" value="ECO:0007669"/>
    <property type="project" value="TreeGrafter"/>
</dbReference>
<dbReference type="AlphaFoldDB" id="D4YSC6"/>
<dbReference type="EMBL" id="ADNY01000013">
    <property type="protein sequence ID" value="EFG55941.1"/>
    <property type="molecule type" value="Genomic_DNA"/>
</dbReference>
<dbReference type="InterPro" id="IPR011013">
    <property type="entry name" value="Gal_mutarotase_sf_dom"/>
</dbReference>
<comment type="similarity">
    <text evidence="1">Belongs to the aldose epimerase family.</text>
</comment>
<evidence type="ECO:0000256" key="3">
    <source>
        <dbReference type="ARBA" id="ARBA00023277"/>
    </source>
</evidence>
<comment type="caution">
    <text evidence="4">The sequence shown here is derived from an EMBL/GenBank/DDBJ whole genome shotgun (WGS) entry which is preliminary data.</text>
</comment>